<sequence>MISFSSAKLVRKPWCVMSKVSVILGAMKVAEGIVRFCPVTEALKFGKYMNLPLMGSTKKGQSNHQEAQKSNSKPDESSHQGGKDYDASDAKLEADLAKVLGTNL</sequence>
<keyword evidence="3" id="KW-1185">Reference proteome</keyword>
<evidence type="ECO:0000313" key="3">
    <source>
        <dbReference type="Proteomes" id="UP001156102"/>
    </source>
</evidence>
<evidence type="ECO:0000256" key="1">
    <source>
        <dbReference type="SAM" id="MobiDB-lite"/>
    </source>
</evidence>
<protein>
    <submittedName>
        <fullName evidence="2">DUF2892 domain-containing protein</fullName>
    </submittedName>
</protein>
<dbReference type="Proteomes" id="UP001156102">
    <property type="component" value="Unassembled WGS sequence"/>
</dbReference>
<proteinExistence type="predicted"/>
<evidence type="ECO:0000313" key="2">
    <source>
        <dbReference type="EMBL" id="MCP8969840.1"/>
    </source>
</evidence>
<feature type="compositionally biased region" description="Basic and acidic residues" evidence="1">
    <location>
        <begin position="72"/>
        <end position="89"/>
    </location>
</feature>
<comment type="caution">
    <text evidence="2">The sequence shown here is derived from an EMBL/GenBank/DDBJ whole genome shotgun (WGS) entry which is preliminary data.</text>
</comment>
<organism evidence="2 3">
    <name type="scientific">Ectobacillus ponti</name>
    <dbReference type="NCBI Taxonomy" id="2961894"/>
    <lineage>
        <taxon>Bacteria</taxon>
        <taxon>Bacillati</taxon>
        <taxon>Bacillota</taxon>
        <taxon>Bacilli</taxon>
        <taxon>Bacillales</taxon>
        <taxon>Bacillaceae</taxon>
        <taxon>Ectobacillus</taxon>
    </lineage>
</organism>
<dbReference type="EMBL" id="JANCLT010000008">
    <property type="protein sequence ID" value="MCP8969840.1"/>
    <property type="molecule type" value="Genomic_DNA"/>
</dbReference>
<feature type="region of interest" description="Disordered" evidence="1">
    <location>
        <begin position="56"/>
        <end position="89"/>
    </location>
</feature>
<gene>
    <name evidence="2" type="ORF">NK662_15030</name>
</gene>
<accession>A0AA41XBC9</accession>
<reference evidence="2" key="1">
    <citation type="submission" date="2022-07" db="EMBL/GenBank/DDBJ databases">
        <authorList>
            <person name="Li W.-J."/>
            <person name="Deng Q.-Q."/>
        </authorList>
    </citation>
    <scope>NUCLEOTIDE SEQUENCE</scope>
    <source>
        <strain evidence="2">SYSU M60031</strain>
    </source>
</reference>
<feature type="compositionally biased region" description="Polar residues" evidence="1">
    <location>
        <begin position="58"/>
        <end position="71"/>
    </location>
</feature>
<name>A0AA41XBC9_9BACI</name>
<dbReference type="AlphaFoldDB" id="A0AA41XBC9"/>